<comment type="caution">
    <text evidence="2">The sequence shown here is derived from an EMBL/GenBank/DDBJ whole genome shotgun (WGS) entry which is preliminary data.</text>
</comment>
<dbReference type="PANTHER" id="PTHR18895:SF74">
    <property type="entry name" value="MTRF1L RELEASE FACTOR GLUTAMINE METHYLTRANSFERASE"/>
    <property type="match status" value="1"/>
</dbReference>
<sequence>MAQLRWAEHGVRQTARWHSENGTPAPARVIVIDDATNANAALRLVAPDTVLLWRGDFENAKHLLKAMDRRLHARASRNTPAHDADLGRLFAAHRAERAERAELLGRVVVALESDYTVRLRRAPDVRDACTHAYGPANTGDAPEATLVSLSELIGVIGAYQWHRTGIEVPALGARITPAYGVFTPTRDEYLDLVLEAPFPESAPHPVVFDIGTGTGVLAALIARRGARSVLATDINPRAVRCATANVQQLDLSARVTVVEADLWPADPALRADVIVCNPPWLPGAPTSDLELGIYDPASEVLHRFLDGLADRLTPGGEGWLILSDLAEILGLRSREEFVSRIAEAGLEVLGTHETAPRHTRARDTSDPLHAARSRERTLLWRLAPRATHVAASPR</sequence>
<dbReference type="InterPro" id="IPR029063">
    <property type="entry name" value="SAM-dependent_MTases_sf"/>
</dbReference>
<name>A0ABS1SI38_9MICO</name>
<dbReference type="Proteomes" id="UP001645859">
    <property type="component" value="Unassembled WGS sequence"/>
</dbReference>
<dbReference type="EMBL" id="QYAC01000007">
    <property type="protein sequence ID" value="MBL3680232.1"/>
    <property type="molecule type" value="Genomic_DNA"/>
</dbReference>
<evidence type="ECO:0000313" key="2">
    <source>
        <dbReference type="EMBL" id="MBL3680232.1"/>
    </source>
</evidence>
<dbReference type="CDD" id="cd02440">
    <property type="entry name" value="AdoMet_MTases"/>
    <property type="match status" value="1"/>
</dbReference>
<reference evidence="2 3" key="1">
    <citation type="submission" date="2018-09" db="EMBL/GenBank/DDBJ databases">
        <title>Comparative genomics of Leucobacter spp.</title>
        <authorList>
            <person name="Reis A.C."/>
            <person name="Kolvenbach B.A."/>
            <person name="Corvini P.F.X."/>
            <person name="Nunes O.C."/>
        </authorList>
    </citation>
    <scope>NUCLEOTIDE SEQUENCE [LARGE SCALE GENOMIC DNA]</scope>
    <source>
        <strain evidence="2 3">TAN 31504</strain>
    </source>
</reference>
<dbReference type="GO" id="GO:0008168">
    <property type="term" value="F:methyltransferase activity"/>
    <property type="evidence" value="ECO:0007669"/>
    <property type="project" value="UniProtKB-KW"/>
</dbReference>
<dbReference type="InterPro" id="IPR007848">
    <property type="entry name" value="Small_mtfrase_dom"/>
</dbReference>
<gene>
    <name evidence="2" type="ORF">D3230_13180</name>
</gene>
<keyword evidence="3" id="KW-1185">Reference proteome</keyword>
<dbReference type="SUPFAM" id="SSF53335">
    <property type="entry name" value="S-adenosyl-L-methionine-dependent methyltransferases"/>
    <property type="match status" value="1"/>
</dbReference>
<dbReference type="InterPro" id="IPR002052">
    <property type="entry name" value="DNA_methylase_N6_adenine_CS"/>
</dbReference>
<dbReference type="Gene3D" id="3.40.50.150">
    <property type="entry name" value="Vaccinia Virus protein VP39"/>
    <property type="match status" value="1"/>
</dbReference>
<accession>A0ABS1SI38</accession>
<dbReference type="RefSeq" id="WP_202345506.1">
    <property type="nucleotide sequence ID" value="NZ_BAAAPI010000012.1"/>
</dbReference>
<organism evidence="2 3">
    <name type="scientific">Leucobacter chromiireducens subsp. solipictus</name>
    <dbReference type="NCBI Taxonomy" id="398235"/>
    <lineage>
        <taxon>Bacteria</taxon>
        <taxon>Bacillati</taxon>
        <taxon>Actinomycetota</taxon>
        <taxon>Actinomycetes</taxon>
        <taxon>Micrococcales</taxon>
        <taxon>Microbacteriaceae</taxon>
        <taxon>Leucobacter</taxon>
    </lineage>
</organism>
<dbReference type="PROSITE" id="PS00092">
    <property type="entry name" value="N6_MTASE"/>
    <property type="match status" value="1"/>
</dbReference>
<protein>
    <submittedName>
        <fullName evidence="2">Methyltransferase domain-containing protein</fullName>
    </submittedName>
</protein>
<dbReference type="PANTHER" id="PTHR18895">
    <property type="entry name" value="HEMK METHYLTRANSFERASE"/>
    <property type="match status" value="1"/>
</dbReference>
<evidence type="ECO:0000259" key="1">
    <source>
        <dbReference type="Pfam" id="PF05175"/>
    </source>
</evidence>
<dbReference type="Pfam" id="PF05175">
    <property type="entry name" value="MTS"/>
    <property type="match status" value="1"/>
</dbReference>
<evidence type="ECO:0000313" key="3">
    <source>
        <dbReference type="Proteomes" id="UP001645859"/>
    </source>
</evidence>
<proteinExistence type="predicted"/>
<dbReference type="GO" id="GO:0032259">
    <property type="term" value="P:methylation"/>
    <property type="evidence" value="ECO:0007669"/>
    <property type="project" value="UniProtKB-KW"/>
</dbReference>
<dbReference type="InterPro" id="IPR050320">
    <property type="entry name" value="N5-glutamine_MTase"/>
</dbReference>
<keyword evidence="2" id="KW-0808">Transferase</keyword>
<keyword evidence="2" id="KW-0489">Methyltransferase</keyword>
<feature type="domain" description="Methyltransferase small" evidence="1">
    <location>
        <begin position="199"/>
        <end position="322"/>
    </location>
</feature>